<evidence type="ECO:0000313" key="5">
    <source>
        <dbReference type="Proteomes" id="UP001341297"/>
    </source>
</evidence>
<name>A0A0J6EF25_9BACI</name>
<keyword evidence="5" id="KW-1185">Reference proteome</keyword>
<dbReference type="SUPFAM" id="SSF56219">
    <property type="entry name" value="DNase I-like"/>
    <property type="match status" value="1"/>
</dbReference>
<dbReference type="Gene3D" id="3.60.10.10">
    <property type="entry name" value="Endonuclease/exonuclease/phosphatase"/>
    <property type="match status" value="1"/>
</dbReference>
<dbReference type="GO" id="GO:0016020">
    <property type="term" value="C:membrane"/>
    <property type="evidence" value="ECO:0007669"/>
    <property type="project" value="GOC"/>
</dbReference>
<keyword evidence="2" id="KW-0540">Nuclease</keyword>
<accession>A0A0J6EF25</accession>
<reference evidence="2 4" key="1">
    <citation type="journal article" date="2015" name="Int. J. Syst. Evol. Microbiol.">
        <title>Bacillus glycinifermentans sp. nov., isolated from fermented soybean paste.</title>
        <authorList>
            <person name="Kim S.J."/>
            <person name="Dunlap C.A."/>
            <person name="Kwon S.W."/>
            <person name="Rooney A.P."/>
        </authorList>
    </citation>
    <scope>NUCLEOTIDE SEQUENCE [LARGE SCALE GENOMIC DNA]</scope>
    <source>
        <strain evidence="2 4">GO-13</strain>
    </source>
</reference>
<protein>
    <submittedName>
        <fullName evidence="2 3">Endonuclease</fullName>
    </submittedName>
</protein>
<sequence>MDISIMTFNIHHGKGTDQRLDLQRIAELIAESGADIIGLNEVDRHFSKRSRYEDQISRLAKELEMEHAYSPSVSLRSKGSQSKRQYGNALLSRFPIVEEQHHLFNFVPGLIEGRSLLETAIDIDGRLLYAFVTHLSLHPSLHRKQTSYIAGRLQKLDKPAIVLGDWNMKPRSRGWKRVTGVLRDAWEAAGDGAGFTYPSRRPKKRLDYIFASPSLHVTAAEVVTKSPKASDHLPLTAVVTI</sequence>
<accession>A0A0J6EGZ6</accession>
<dbReference type="InterPro" id="IPR005135">
    <property type="entry name" value="Endo/exonuclease/phosphatase"/>
</dbReference>
<dbReference type="RefSeq" id="WP_048355161.1">
    <property type="nucleotide sequence ID" value="NZ_CP023481.1"/>
</dbReference>
<dbReference type="InterPro" id="IPR036691">
    <property type="entry name" value="Endo/exonu/phosph_ase_sf"/>
</dbReference>
<feature type="domain" description="Endonuclease/exonuclease/phosphatase" evidence="1">
    <location>
        <begin position="6"/>
        <end position="232"/>
    </location>
</feature>
<dbReference type="GO" id="GO:0006506">
    <property type="term" value="P:GPI anchor biosynthetic process"/>
    <property type="evidence" value="ECO:0007669"/>
    <property type="project" value="TreeGrafter"/>
</dbReference>
<dbReference type="Proteomes" id="UP001341297">
    <property type="component" value="Unassembled WGS sequence"/>
</dbReference>
<dbReference type="PANTHER" id="PTHR14859:SF1">
    <property type="entry name" value="PGAP2-INTERACTING PROTEIN"/>
    <property type="match status" value="1"/>
</dbReference>
<evidence type="ECO:0000313" key="2">
    <source>
        <dbReference type="EMBL" id="KRT92867.1"/>
    </source>
</evidence>
<dbReference type="AlphaFoldDB" id="A0A0J6EF25"/>
<keyword evidence="2" id="KW-0378">Hydrolase</keyword>
<gene>
    <name evidence="2" type="ORF">AB447_221535</name>
    <name evidence="3" type="ORF">P8828_15685</name>
</gene>
<dbReference type="Pfam" id="PF03372">
    <property type="entry name" value="Exo_endo_phos"/>
    <property type="match status" value="1"/>
</dbReference>
<evidence type="ECO:0000313" key="3">
    <source>
        <dbReference type="EMBL" id="MEC0486236.1"/>
    </source>
</evidence>
<organism evidence="2 4">
    <name type="scientific">Bacillus glycinifermentans</name>
    <dbReference type="NCBI Taxonomy" id="1664069"/>
    <lineage>
        <taxon>Bacteria</taxon>
        <taxon>Bacillati</taxon>
        <taxon>Bacillota</taxon>
        <taxon>Bacilli</taxon>
        <taxon>Bacillales</taxon>
        <taxon>Bacillaceae</taxon>
        <taxon>Bacillus</taxon>
    </lineage>
</organism>
<comment type="caution">
    <text evidence="2">The sequence shown here is derived from an EMBL/GenBank/DDBJ whole genome shotgun (WGS) entry which is preliminary data.</text>
</comment>
<evidence type="ECO:0000313" key="4">
    <source>
        <dbReference type="Proteomes" id="UP000036168"/>
    </source>
</evidence>
<dbReference type="InterPro" id="IPR051916">
    <property type="entry name" value="GPI-anchor_lipid_remodeler"/>
</dbReference>
<dbReference type="Proteomes" id="UP000036168">
    <property type="component" value="Unassembled WGS sequence"/>
</dbReference>
<dbReference type="OrthoDB" id="155529at2"/>
<dbReference type="PANTHER" id="PTHR14859">
    <property type="entry name" value="CALCOFLUOR WHITE HYPERSENSITIVE PROTEIN PRECURSOR"/>
    <property type="match status" value="1"/>
</dbReference>
<keyword evidence="2" id="KW-0255">Endonuclease</keyword>
<evidence type="ECO:0000259" key="1">
    <source>
        <dbReference type="Pfam" id="PF03372"/>
    </source>
</evidence>
<proteinExistence type="predicted"/>
<dbReference type="GO" id="GO:0004519">
    <property type="term" value="F:endonuclease activity"/>
    <property type="evidence" value="ECO:0007669"/>
    <property type="project" value="UniProtKB-KW"/>
</dbReference>
<dbReference type="STRING" id="1664069.BGLY_2321"/>
<reference evidence="2" key="2">
    <citation type="submission" date="2015-10" db="EMBL/GenBank/DDBJ databases">
        <authorList>
            <person name="Gilbert D.G."/>
        </authorList>
    </citation>
    <scope>NUCLEOTIDE SEQUENCE</scope>
    <source>
        <strain evidence="2">GO-13</strain>
    </source>
</reference>
<dbReference type="PATRIC" id="fig|1664069.3.peg.5100"/>
<dbReference type="EMBL" id="JARRTL010000015">
    <property type="protein sequence ID" value="MEC0486236.1"/>
    <property type="molecule type" value="Genomic_DNA"/>
</dbReference>
<reference evidence="3 5" key="3">
    <citation type="submission" date="2023-03" db="EMBL/GenBank/DDBJ databases">
        <title>Agriculturally important microbes genome sequencing.</title>
        <authorList>
            <person name="Dunlap C."/>
        </authorList>
    </citation>
    <scope>NUCLEOTIDE SEQUENCE [LARGE SCALE GENOMIC DNA]</scope>
    <source>
        <strain evidence="3 5">CBP-3203</strain>
    </source>
</reference>
<dbReference type="EMBL" id="LECW02000026">
    <property type="protein sequence ID" value="KRT92867.1"/>
    <property type="molecule type" value="Genomic_DNA"/>
</dbReference>